<evidence type="ECO:0000313" key="1">
    <source>
        <dbReference type="EMBL" id="CAF4127153.1"/>
    </source>
</evidence>
<accession>A0A819WKZ7</accession>
<reference evidence="1" key="1">
    <citation type="submission" date="2021-02" db="EMBL/GenBank/DDBJ databases">
        <authorList>
            <person name="Nowell W R."/>
        </authorList>
    </citation>
    <scope>NUCLEOTIDE SEQUENCE</scope>
</reference>
<dbReference type="AlphaFoldDB" id="A0A819WKZ7"/>
<dbReference type="Proteomes" id="UP000663874">
    <property type="component" value="Unassembled WGS sequence"/>
</dbReference>
<comment type="caution">
    <text evidence="1">The sequence shown here is derived from an EMBL/GenBank/DDBJ whole genome shotgun (WGS) entry which is preliminary data.</text>
</comment>
<proteinExistence type="predicted"/>
<organism evidence="1 2">
    <name type="scientific">Rotaria sordida</name>
    <dbReference type="NCBI Taxonomy" id="392033"/>
    <lineage>
        <taxon>Eukaryota</taxon>
        <taxon>Metazoa</taxon>
        <taxon>Spiralia</taxon>
        <taxon>Gnathifera</taxon>
        <taxon>Rotifera</taxon>
        <taxon>Eurotatoria</taxon>
        <taxon>Bdelloidea</taxon>
        <taxon>Philodinida</taxon>
        <taxon>Philodinidae</taxon>
        <taxon>Rotaria</taxon>
    </lineage>
</organism>
<evidence type="ECO:0000313" key="2">
    <source>
        <dbReference type="Proteomes" id="UP000663874"/>
    </source>
</evidence>
<sequence length="25" mass="3041">MKQCLSKVLEEKDEIEKNSIYQQTR</sequence>
<protein>
    <submittedName>
        <fullName evidence="1">Uncharacterized protein</fullName>
    </submittedName>
</protein>
<name>A0A819WKZ7_9BILA</name>
<feature type="non-terminal residue" evidence="1">
    <location>
        <position position="25"/>
    </location>
</feature>
<gene>
    <name evidence="1" type="ORF">FNK824_LOCUS32572</name>
</gene>
<dbReference type="EMBL" id="CAJOBE010011271">
    <property type="protein sequence ID" value="CAF4127153.1"/>
    <property type="molecule type" value="Genomic_DNA"/>
</dbReference>